<dbReference type="SUPFAM" id="SSF54001">
    <property type="entry name" value="Cysteine proteinases"/>
    <property type="match status" value="1"/>
</dbReference>
<sequence length="145" mass="16904">MLPCQIIRLIDKRINSERRVTSATALAVSTWTHNHLKYGHPKVGGGAIRAFQQRRGVCTDHSYLTVVMLSHLKIKVRLVSSRPLSNGLMNHVWTEVWTPSKHQWRVYDSTCGLYDFSKADYNFYLDYFIEPNIDHKHQHVIGQWN</sequence>
<dbReference type="OrthoDB" id="1817605at2"/>
<accession>A0A4Z0GMR5</accession>
<feature type="domain" description="Transglutaminase-like" evidence="1">
    <location>
        <begin position="50"/>
        <end position="111"/>
    </location>
</feature>
<protein>
    <submittedName>
        <fullName evidence="2">Transglutaminase family protein</fullName>
    </submittedName>
</protein>
<dbReference type="PANTHER" id="PTHR33490">
    <property type="entry name" value="BLR5614 PROTEIN-RELATED"/>
    <property type="match status" value="1"/>
</dbReference>
<evidence type="ECO:0000313" key="2">
    <source>
        <dbReference type="EMBL" id="TGA97415.1"/>
    </source>
</evidence>
<organism evidence="2 3">
    <name type="scientific">Sporolactobacillus shoreae</name>
    <dbReference type="NCBI Taxonomy" id="1465501"/>
    <lineage>
        <taxon>Bacteria</taxon>
        <taxon>Bacillati</taxon>
        <taxon>Bacillota</taxon>
        <taxon>Bacilli</taxon>
        <taxon>Bacillales</taxon>
        <taxon>Sporolactobacillaceae</taxon>
        <taxon>Sporolactobacillus</taxon>
    </lineage>
</organism>
<proteinExistence type="predicted"/>
<dbReference type="RefSeq" id="WP_135349103.1">
    <property type="nucleotide sequence ID" value="NZ_SRJD01000014.1"/>
</dbReference>
<dbReference type="Pfam" id="PF01841">
    <property type="entry name" value="Transglut_core"/>
    <property type="match status" value="1"/>
</dbReference>
<keyword evidence="3" id="KW-1185">Reference proteome</keyword>
<gene>
    <name evidence="2" type="ORF">E4665_12375</name>
</gene>
<reference evidence="2 3" key="1">
    <citation type="journal article" date="2015" name="Int. J. Syst. Evol. Microbiol.">
        <title>Sporolactobacillus shoreae sp. nov. and Sporolactobacillus spathodeae sp. nov., two spore-forming lactic acid bacteria isolated from tree barks in Thailand.</title>
        <authorList>
            <person name="Thamacharoensuk T."/>
            <person name="Kitahara M."/>
            <person name="Ohkuma M."/>
            <person name="Thongchul N."/>
            <person name="Tanasupawat S."/>
        </authorList>
    </citation>
    <scope>NUCLEOTIDE SEQUENCE [LARGE SCALE GENOMIC DNA]</scope>
    <source>
        <strain evidence="2 3">BK92</strain>
    </source>
</reference>
<dbReference type="PANTHER" id="PTHR33490:SF3">
    <property type="entry name" value="CONSERVED INTEGRAL MEMBRANE PROTEIN"/>
    <property type="match status" value="1"/>
</dbReference>
<dbReference type="Proteomes" id="UP000298347">
    <property type="component" value="Unassembled WGS sequence"/>
</dbReference>
<dbReference type="InterPro" id="IPR002931">
    <property type="entry name" value="Transglutaminase-like"/>
</dbReference>
<dbReference type="AlphaFoldDB" id="A0A4Z0GMR5"/>
<dbReference type="EMBL" id="SRJD01000014">
    <property type="protein sequence ID" value="TGA97415.1"/>
    <property type="molecule type" value="Genomic_DNA"/>
</dbReference>
<dbReference type="InterPro" id="IPR038765">
    <property type="entry name" value="Papain-like_cys_pep_sf"/>
</dbReference>
<name>A0A4Z0GMR5_9BACL</name>
<comment type="caution">
    <text evidence="2">The sequence shown here is derived from an EMBL/GenBank/DDBJ whole genome shotgun (WGS) entry which is preliminary data.</text>
</comment>
<dbReference type="Gene3D" id="3.10.620.30">
    <property type="match status" value="1"/>
</dbReference>
<evidence type="ECO:0000259" key="1">
    <source>
        <dbReference type="SMART" id="SM00460"/>
    </source>
</evidence>
<dbReference type="SMART" id="SM00460">
    <property type="entry name" value="TGc"/>
    <property type="match status" value="1"/>
</dbReference>
<evidence type="ECO:0000313" key="3">
    <source>
        <dbReference type="Proteomes" id="UP000298347"/>
    </source>
</evidence>